<name>A0A2R5G836_9STRA</name>
<keyword evidence="3" id="KW-1185">Reference proteome</keyword>
<dbReference type="EMBL" id="BEYU01000005">
    <property type="protein sequence ID" value="GBG24201.1"/>
    <property type="molecule type" value="Genomic_DNA"/>
</dbReference>
<dbReference type="InParanoid" id="A0A2R5G836"/>
<evidence type="ECO:0000313" key="3">
    <source>
        <dbReference type="Proteomes" id="UP000241890"/>
    </source>
</evidence>
<keyword evidence="1" id="KW-0812">Transmembrane</keyword>
<feature type="transmembrane region" description="Helical" evidence="1">
    <location>
        <begin position="12"/>
        <end position="34"/>
    </location>
</feature>
<feature type="transmembrane region" description="Helical" evidence="1">
    <location>
        <begin position="174"/>
        <end position="195"/>
    </location>
</feature>
<dbReference type="Proteomes" id="UP000241890">
    <property type="component" value="Unassembled WGS sequence"/>
</dbReference>
<feature type="transmembrane region" description="Helical" evidence="1">
    <location>
        <begin position="102"/>
        <end position="121"/>
    </location>
</feature>
<feature type="transmembrane region" description="Helical" evidence="1">
    <location>
        <begin position="142"/>
        <end position="162"/>
    </location>
</feature>
<evidence type="ECO:0000256" key="1">
    <source>
        <dbReference type="SAM" id="Phobius"/>
    </source>
</evidence>
<keyword evidence="1" id="KW-0472">Membrane</keyword>
<sequence>MMHFHGERQVLRRLRAVSSALVVLMVVGLLIPWARVTAPATPGLYADVGLTWCHGGPMCKALESAYGHSSSSSASGGDSKGGAAMPPWASKFVTDQVESSELYAASVVALSGMGLTLACILGAEFVWSRFGYQTVRGLDYRVVLQLASCGIFLSSTIVYIVMAQNSLNEGRFLVGVWLSLVGGVLALLSCILILVRMNDMEDPLDVLEPKGVRYGAFA</sequence>
<protein>
    <submittedName>
        <fullName evidence="2">Uncharacterized protein</fullName>
    </submittedName>
</protein>
<proteinExistence type="predicted"/>
<keyword evidence="1" id="KW-1133">Transmembrane helix</keyword>
<accession>A0A2R5G836</accession>
<comment type="caution">
    <text evidence="2">The sequence shown here is derived from an EMBL/GenBank/DDBJ whole genome shotgun (WGS) entry which is preliminary data.</text>
</comment>
<organism evidence="2 3">
    <name type="scientific">Hondaea fermentalgiana</name>
    <dbReference type="NCBI Taxonomy" id="2315210"/>
    <lineage>
        <taxon>Eukaryota</taxon>
        <taxon>Sar</taxon>
        <taxon>Stramenopiles</taxon>
        <taxon>Bigyra</taxon>
        <taxon>Labyrinthulomycetes</taxon>
        <taxon>Thraustochytrida</taxon>
        <taxon>Thraustochytriidae</taxon>
        <taxon>Hondaea</taxon>
    </lineage>
</organism>
<evidence type="ECO:0000313" key="2">
    <source>
        <dbReference type="EMBL" id="GBG24201.1"/>
    </source>
</evidence>
<dbReference type="AlphaFoldDB" id="A0A2R5G836"/>
<reference evidence="2 3" key="1">
    <citation type="submission" date="2017-12" db="EMBL/GenBank/DDBJ databases">
        <title>Sequencing, de novo assembly and annotation of complete genome of a new Thraustochytrid species, strain FCC1311.</title>
        <authorList>
            <person name="Sedici K."/>
            <person name="Godart F."/>
            <person name="Aiese Cigliano R."/>
            <person name="Sanseverino W."/>
            <person name="Barakat M."/>
            <person name="Ortet P."/>
            <person name="Marechal E."/>
            <person name="Cagnac O."/>
            <person name="Amato A."/>
        </authorList>
    </citation>
    <scope>NUCLEOTIDE SEQUENCE [LARGE SCALE GENOMIC DNA]</scope>
</reference>
<gene>
    <name evidence="2" type="ORF">FCC1311_004192</name>
</gene>